<dbReference type="OrthoDB" id="10424353at2759"/>
<feature type="region of interest" description="Disordered" evidence="1">
    <location>
        <begin position="49"/>
        <end position="79"/>
    </location>
</feature>
<dbReference type="AlphaFoldDB" id="A0A139I0E2"/>
<evidence type="ECO:0000256" key="1">
    <source>
        <dbReference type="SAM" id="MobiDB-lite"/>
    </source>
</evidence>
<dbReference type="EMBL" id="LFZO01000483">
    <property type="protein sequence ID" value="KXT08158.1"/>
    <property type="molecule type" value="Genomic_DNA"/>
</dbReference>
<gene>
    <name evidence="2" type="ORF">AC579_8455</name>
</gene>
<evidence type="ECO:0000313" key="3">
    <source>
        <dbReference type="Proteomes" id="UP000073492"/>
    </source>
</evidence>
<proteinExistence type="predicted"/>
<feature type="region of interest" description="Disordered" evidence="1">
    <location>
        <begin position="17"/>
        <end position="37"/>
    </location>
</feature>
<organism evidence="2 3">
    <name type="scientific">Pseudocercospora musae</name>
    <dbReference type="NCBI Taxonomy" id="113226"/>
    <lineage>
        <taxon>Eukaryota</taxon>
        <taxon>Fungi</taxon>
        <taxon>Dikarya</taxon>
        <taxon>Ascomycota</taxon>
        <taxon>Pezizomycotina</taxon>
        <taxon>Dothideomycetes</taxon>
        <taxon>Dothideomycetidae</taxon>
        <taxon>Mycosphaerellales</taxon>
        <taxon>Mycosphaerellaceae</taxon>
        <taxon>Pseudocercospora</taxon>
    </lineage>
</organism>
<keyword evidence="3" id="KW-1185">Reference proteome</keyword>
<evidence type="ECO:0000313" key="2">
    <source>
        <dbReference type="EMBL" id="KXT08158.1"/>
    </source>
</evidence>
<reference evidence="2 3" key="1">
    <citation type="submission" date="2015-07" db="EMBL/GenBank/DDBJ databases">
        <title>Comparative genomics of the Sigatoka disease complex on banana suggests a link between parallel evolutionary changes in Pseudocercospora fijiensis and Pseudocercospora eumusae and increased virulence on the banana host.</title>
        <authorList>
            <person name="Chang T.-C."/>
            <person name="Salvucci A."/>
            <person name="Crous P.W."/>
            <person name="Stergiopoulos I."/>
        </authorList>
    </citation>
    <scope>NUCLEOTIDE SEQUENCE [LARGE SCALE GENOMIC DNA]</scope>
    <source>
        <strain evidence="2 3">CBS 116634</strain>
    </source>
</reference>
<feature type="compositionally biased region" description="Polar residues" evidence="1">
    <location>
        <begin position="70"/>
        <end position="79"/>
    </location>
</feature>
<name>A0A139I0E2_9PEZI</name>
<dbReference type="Proteomes" id="UP000073492">
    <property type="component" value="Unassembled WGS sequence"/>
</dbReference>
<accession>A0A139I0E2</accession>
<comment type="caution">
    <text evidence="2">The sequence shown here is derived from an EMBL/GenBank/DDBJ whole genome shotgun (WGS) entry which is preliminary data.</text>
</comment>
<sequence>MLYKFRFNLNLKLISKAKSRSKDEEDQPSTNIVEQKQNDVELRRIPAGPSKAECDEKLPAKHVRPPLKGRSSSVYSTASDRAVTAQSVRIFGHVRSKKAAKALAPTSIGDTNTPR</sequence>
<protein>
    <submittedName>
        <fullName evidence="2">Uncharacterized protein</fullName>
    </submittedName>
</protein>